<dbReference type="InterPro" id="IPR001080">
    <property type="entry name" value="3Fe4S_ferredoxin"/>
</dbReference>
<dbReference type="AlphaFoldDB" id="A0A9D1KU29"/>
<sequence length="83" mass="8685">MAAVVVTLQRDKCIGCGYCTDVAGEYFSMDPSDGKCLLRGAAMKKGFYTLRCTDPLAETPCRSAQESCPAGAIRVAAGGGRSE</sequence>
<keyword evidence="2 4" id="KW-0408">Iron</keyword>
<dbReference type="SUPFAM" id="SSF54862">
    <property type="entry name" value="4Fe-4S ferredoxins"/>
    <property type="match status" value="1"/>
</dbReference>
<dbReference type="GO" id="GO:0005506">
    <property type="term" value="F:iron ion binding"/>
    <property type="evidence" value="ECO:0007669"/>
    <property type="project" value="UniProtKB-UniRule"/>
</dbReference>
<dbReference type="PRINTS" id="PR00352">
    <property type="entry name" value="3FE4SFRDOXIN"/>
</dbReference>
<protein>
    <recommendedName>
        <fullName evidence="4">Ferredoxin</fullName>
    </recommendedName>
</protein>
<keyword evidence="4" id="KW-0249">Electron transport</keyword>
<evidence type="ECO:0000256" key="4">
    <source>
        <dbReference type="RuleBase" id="RU368020"/>
    </source>
</evidence>
<dbReference type="InterPro" id="IPR017896">
    <property type="entry name" value="4Fe4S_Fe-S-bd"/>
</dbReference>
<comment type="caution">
    <text evidence="6">The sequence shown here is derived from an EMBL/GenBank/DDBJ whole genome shotgun (WGS) entry which is preliminary data.</text>
</comment>
<evidence type="ECO:0000259" key="5">
    <source>
        <dbReference type="PROSITE" id="PS51379"/>
    </source>
</evidence>
<comment type="function">
    <text evidence="4">Ferredoxins are iron-sulfur proteins that transfer electrons in a wide variety of metabolic reactions.</text>
</comment>
<accession>A0A9D1KU29</accession>
<evidence type="ECO:0000313" key="6">
    <source>
        <dbReference type="EMBL" id="HIT97984.1"/>
    </source>
</evidence>
<proteinExistence type="predicted"/>
<dbReference type="GO" id="GO:0009055">
    <property type="term" value="F:electron transfer activity"/>
    <property type="evidence" value="ECO:0007669"/>
    <property type="project" value="UniProtKB-UniRule"/>
</dbReference>
<evidence type="ECO:0000256" key="3">
    <source>
        <dbReference type="ARBA" id="ARBA00023014"/>
    </source>
</evidence>
<name>A0A9D1KU29_9FLAO</name>
<reference evidence="6" key="1">
    <citation type="submission" date="2020-10" db="EMBL/GenBank/DDBJ databases">
        <authorList>
            <person name="Gilroy R."/>
        </authorList>
    </citation>
    <scope>NUCLEOTIDE SEQUENCE</scope>
    <source>
        <strain evidence="6">1383</strain>
    </source>
</reference>
<feature type="domain" description="4Fe-4S ferredoxin-type" evidence="5">
    <location>
        <begin position="4"/>
        <end position="32"/>
    </location>
</feature>
<evidence type="ECO:0000256" key="1">
    <source>
        <dbReference type="ARBA" id="ARBA00022723"/>
    </source>
</evidence>
<evidence type="ECO:0000313" key="7">
    <source>
        <dbReference type="Proteomes" id="UP000824161"/>
    </source>
</evidence>
<dbReference type="EMBL" id="DVLY01000093">
    <property type="protein sequence ID" value="HIT97984.1"/>
    <property type="molecule type" value="Genomic_DNA"/>
</dbReference>
<organism evidence="6 7">
    <name type="scientific">Candidatus Merdimorpha stercoravium</name>
    <dbReference type="NCBI Taxonomy" id="2840863"/>
    <lineage>
        <taxon>Bacteria</taxon>
        <taxon>Pseudomonadati</taxon>
        <taxon>Bacteroidota</taxon>
        <taxon>Flavobacteriia</taxon>
        <taxon>Flavobacteriales</taxon>
        <taxon>Candidatus Merdimorpha</taxon>
    </lineage>
</organism>
<dbReference type="PROSITE" id="PS51379">
    <property type="entry name" value="4FE4S_FER_2"/>
    <property type="match status" value="1"/>
</dbReference>
<reference evidence="6" key="2">
    <citation type="journal article" date="2021" name="PeerJ">
        <title>Extensive microbial diversity within the chicken gut microbiome revealed by metagenomics and culture.</title>
        <authorList>
            <person name="Gilroy R."/>
            <person name="Ravi A."/>
            <person name="Getino M."/>
            <person name="Pursley I."/>
            <person name="Horton D.L."/>
            <person name="Alikhan N.F."/>
            <person name="Baker D."/>
            <person name="Gharbi K."/>
            <person name="Hall N."/>
            <person name="Watson M."/>
            <person name="Adriaenssens E.M."/>
            <person name="Foster-Nyarko E."/>
            <person name="Jarju S."/>
            <person name="Secka A."/>
            <person name="Antonio M."/>
            <person name="Oren A."/>
            <person name="Chaudhuri R.R."/>
            <person name="La Ragione R."/>
            <person name="Hildebrand F."/>
            <person name="Pallen M.J."/>
        </authorList>
    </citation>
    <scope>NUCLEOTIDE SEQUENCE</scope>
    <source>
        <strain evidence="6">1383</strain>
    </source>
</reference>
<keyword evidence="4" id="KW-0813">Transport</keyword>
<keyword evidence="1 4" id="KW-0479">Metal-binding</keyword>
<dbReference type="Proteomes" id="UP000824161">
    <property type="component" value="Unassembled WGS sequence"/>
</dbReference>
<gene>
    <name evidence="6" type="ORF">IAC44_04005</name>
</gene>
<dbReference type="Pfam" id="PF13459">
    <property type="entry name" value="Fer4_15"/>
    <property type="match status" value="1"/>
</dbReference>
<dbReference type="Gene3D" id="3.30.70.20">
    <property type="match status" value="1"/>
</dbReference>
<evidence type="ECO:0000256" key="2">
    <source>
        <dbReference type="ARBA" id="ARBA00023004"/>
    </source>
</evidence>
<dbReference type="GO" id="GO:0051536">
    <property type="term" value="F:iron-sulfur cluster binding"/>
    <property type="evidence" value="ECO:0007669"/>
    <property type="project" value="UniProtKB-KW"/>
</dbReference>
<keyword evidence="3 4" id="KW-0411">Iron-sulfur</keyword>